<dbReference type="InterPro" id="IPR014710">
    <property type="entry name" value="RmlC-like_jellyroll"/>
</dbReference>
<sequence>MIDIAELADRHLEAARADPHGRSAGVVVHDGELRQSVIALTAGSSLGEHNSPNAATLQVWQGRVRVESPAGDVEASTGHLWVLTHERHSVHAVEDSVFLLTTLTGVGRASHG</sequence>
<accession>A0A511JG49</accession>
<dbReference type="Proteomes" id="UP000321049">
    <property type="component" value="Unassembled WGS sequence"/>
</dbReference>
<organism evidence="1 2">
    <name type="scientific">Cellulomonas terrae</name>
    <dbReference type="NCBI Taxonomy" id="311234"/>
    <lineage>
        <taxon>Bacteria</taxon>
        <taxon>Bacillati</taxon>
        <taxon>Actinomycetota</taxon>
        <taxon>Actinomycetes</taxon>
        <taxon>Micrococcales</taxon>
        <taxon>Cellulomonadaceae</taxon>
        <taxon>Cellulomonas</taxon>
    </lineage>
</organism>
<dbReference type="SUPFAM" id="SSF51182">
    <property type="entry name" value="RmlC-like cupins"/>
    <property type="match status" value="1"/>
</dbReference>
<keyword evidence="2" id="KW-1185">Reference proteome</keyword>
<evidence type="ECO:0008006" key="3">
    <source>
        <dbReference type="Google" id="ProtNLM"/>
    </source>
</evidence>
<dbReference type="RefSeq" id="WP_146844371.1">
    <property type="nucleotide sequence ID" value="NZ_BJWH01000001.1"/>
</dbReference>
<gene>
    <name evidence="1" type="ORF">CTE05_03460</name>
</gene>
<reference evidence="1 2" key="1">
    <citation type="submission" date="2019-07" db="EMBL/GenBank/DDBJ databases">
        <title>Whole genome shotgun sequence of Cellulomonas terrae NBRC 100819.</title>
        <authorList>
            <person name="Hosoyama A."/>
            <person name="Uohara A."/>
            <person name="Ohji S."/>
            <person name="Ichikawa N."/>
        </authorList>
    </citation>
    <scope>NUCLEOTIDE SEQUENCE [LARGE SCALE GENOMIC DNA]</scope>
    <source>
        <strain evidence="1 2">NBRC 100819</strain>
    </source>
</reference>
<dbReference type="EMBL" id="BJWH01000001">
    <property type="protein sequence ID" value="GEL96799.1"/>
    <property type="molecule type" value="Genomic_DNA"/>
</dbReference>
<proteinExistence type="predicted"/>
<dbReference type="AlphaFoldDB" id="A0A511JG49"/>
<name>A0A511JG49_9CELL</name>
<evidence type="ECO:0000313" key="2">
    <source>
        <dbReference type="Proteomes" id="UP000321049"/>
    </source>
</evidence>
<dbReference type="OrthoDB" id="5190473at2"/>
<dbReference type="Gene3D" id="2.60.120.10">
    <property type="entry name" value="Jelly Rolls"/>
    <property type="match status" value="1"/>
</dbReference>
<evidence type="ECO:0000313" key="1">
    <source>
        <dbReference type="EMBL" id="GEL96799.1"/>
    </source>
</evidence>
<comment type="caution">
    <text evidence="1">The sequence shown here is derived from an EMBL/GenBank/DDBJ whole genome shotgun (WGS) entry which is preliminary data.</text>
</comment>
<protein>
    <recommendedName>
        <fullName evidence="3">Cupin</fullName>
    </recommendedName>
</protein>
<dbReference type="InterPro" id="IPR011051">
    <property type="entry name" value="RmlC_Cupin_sf"/>
</dbReference>